<keyword evidence="4" id="KW-0812">Transmembrane</keyword>
<comment type="subcellular location">
    <subcellularLocation>
        <location evidence="1">Cell outer membrane</location>
        <topology evidence="1">Multi-pass membrane protein</topology>
    </subcellularLocation>
</comment>
<feature type="domain" description="TonB-dependent receptor-like beta-barrel" evidence="11">
    <location>
        <begin position="317"/>
        <end position="617"/>
    </location>
</feature>
<dbReference type="Pfam" id="PF07715">
    <property type="entry name" value="Plug"/>
    <property type="match status" value="1"/>
</dbReference>
<keyword evidence="5" id="KW-0732">Signal</keyword>
<comment type="caution">
    <text evidence="13">The sequence shown here is derived from an EMBL/GenBank/DDBJ whole genome shotgun (WGS) entry which is preliminary data.</text>
</comment>
<dbReference type="InterPro" id="IPR037066">
    <property type="entry name" value="Plug_dom_sf"/>
</dbReference>
<evidence type="ECO:0000256" key="1">
    <source>
        <dbReference type="ARBA" id="ARBA00004571"/>
    </source>
</evidence>
<accession>A0ABP8MQT7</accession>
<keyword evidence="9" id="KW-0998">Cell outer membrane</keyword>
<sequence length="643" mass="72188">MGFSALYRNIIIAVLPVLCAYSWNSRAQTKELHEVKVKHRRKAASGSPDVKLQGFAPGMQQLSVDSQWQQQYRMQQLSQLLTQQFSVFVKSYGINSLATLNFRGASAAQSQVYWNGVPLNNASFGATDVSLLTVNQFDKIHLLYGGSSALTGSGNVGGALLLDNDLHTSDSLRSSTSVGLEWGSYRSGRINLRQSFSGKRWSISANLNAQRADNNFHYTNSANQDVQMTHAALRSASGMLNVLYQLSDYSSIKAAFWLIDYKREIPPALFEAASVKLQRDHAYRGMLQWQHSRSAGTFYSKLALSVEQMHYTDSAAALDTRNQVVQLYQETGWKRALSEHQNLLLFVPVNISGTHPERDSQSRYQYRIAIAAAYQLGLFREKARLSVAARTEQINERTVFLPGINGSFQAFSFLTLKANLQRSFRAPTLNELFYNPGGNPALKPEYGWSADAGYELLVPAGRRVALKHELALFDRRIHDWVLWFGGSVWTPHNIATVHSRGLETVNTLTVQLPRYWRLWLGLNTSFVLATTVESYLPGDGSIGKQIPYTPRYNGQGNIGCSWKQFSCNYNHTYTGYRFVTVDESQFLEPFQTGNIYLSYRQPVSTVVLTCSAGMNNIWNSTYQVVNARPMPGRNWNFGLSVSL</sequence>
<evidence type="ECO:0000256" key="3">
    <source>
        <dbReference type="ARBA" id="ARBA00022452"/>
    </source>
</evidence>
<dbReference type="InterPro" id="IPR000531">
    <property type="entry name" value="Beta-barrel_TonB"/>
</dbReference>
<dbReference type="EMBL" id="BAABEZ010000018">
    <property type="protein sequence ID" value="GAA4452779.1"/>
    <property type="molecule type" value="Genomic_DNA"/>
</dbReference>
<organism evidence="13 14">
    <name type="scientific">Rurimicrobium arvi</name>
    <dbReference type="NCBI Taxonomy" id="2049916"/>
    <lineage>
        <taxon>Bacteria</taxon>
        <taxon>Pseudomonadati</taxon>
        <taxon>Bacteroidota</taxon>
        <taxon>Chitinophagia</taxon>
        <taxon>Chitinophagales</taxon>
        <taxon>Chitinophagaceae</taxon>
        <taxon>Rurimicrobium</taxon>
    </lineage>
</organism>
<name>A0ABP8MQT7_9BACT</name>
<feature type="domain" description="TonB-dependent receptor plug" evidence="12">
    <location>
        <begin position="69"/>
        <end position="159"/>
    </location>
</feature>
<dbReference type="PANTHER" id="PTHR30069">
    <property type="entry name" value="TONB-DEPENDENT OUTER MEMBRANE RECEPTOR"/>
    <property type="match status" value="1"/>
</dbReference>
<dbReference type="Gene3D" id="2.40.170.20">
    <property type="entry name" value="TonB-dependent receptor, beta-barrel domain"/>
    <property type="match status" value="1"/>
</dbReference>
<keyword evidence="8 13" id="KW-0675">Receptor</keyword>
<evidence type="ECO:0000313" key="13">
    <source>
        <dbReference type="EMBL" id="GAA4452779.1"/>
    </source>
</evidence>
<comment type="similarity">
    <text evidence="10">Belongs to the TonB-dependent receptor family.</text>
</comment>
<evidence type="ECO:0000256" key="2">
    <source>
        <dbReference type="ARBA" id="ARBA00022448"/>
    </source>
</evidence>
<keyword evidence="2" id="KW-0813">Transport</keyword>
<evidence type="ECO:0000256" key="6">
    <source>
        <dbReference type="ARBA" id="ARBA00023077"/>
    </source>
</evidence>
<dbReference type="RefSeq" id="WP_344824007.1">
    <property type="nucleotide sequence ID" value="NZ_BAABEZ010000018.1"/>
</dbReference>
<dbReference type="SUPFAM" id="SSF56935">
    <property type="entry name" value="Porins"/>
    <property type="match status" value="1"/>
</dbReference>
<dbReference type="InterPro" id="IPR039426">
    <property type="entry name" value="TonB-dep_rcpt-like"/>
</dbReference>
<gene>
    <name evidence="13" type="ORF">GCM10023092_12200</name>
</gene>
<protein>
    <submittedName>
        <fullName evidence="13">TonB-dependent receptor plug domain-containing protein</fullName>
    </submittedName>
</protein>
<keyword evidence="3" id="KW-1134">Transmembrane beta strand</keyword>
<dbReference type="Gene3D" id="2.170.130.10">
    <property type="entry name" value="TonB-dependent receptor, plug domain"/>
    <property type="match status" value="1"/>
</dbReference>
<evidence type="ECO:0000256" key="9">
    <source>
        <dbReference type="ARBA" id="ARBA00023237"/>
    </source>
</evidence>
<dbReference type="InterPro" id="IPR036942">
    <property type="entry name" value="Beta-barrel_TonB_sf"/>
</dbReference>
<dbReference type="PANTHER" id="PTHR30069:SF29">
    <property type="entry name" value="HEMOGLOBIN AND HEMOGLOBIN-HAPTOGLOBIN-BINDING PROTEIN 1-RELATED"/>
    <property type="match status" value="1"/>
</dbReference>
<evidence type="ECO:0000256" key="7">
    <source>
        <dbReference type="ARBA" id="ARBA00023136"/>
    </source>
</evidence>
<evidence type="ECO:0000259" key="12">
    <source>
        <dbReference type="Pfam" id="PF07715"/>
    </source>
</evidence>
<evidence type="ECO:0000313" key="14">
    <source>
        <dbReference type="Proteomes" id="UP001501410"/>
    </source>
</evidence>
<dbReference type="Proteomes" id="UP001501410">
    <property type="component" value="Unassembled WGS sequence"/>
</dbReference>
<reference evidence="14" key="1">
    <citation type="journal article" date="2019" name="Int. J. Syst. Evol. Microbiol.">
        <title>The Global Catalogue of Microorganisms (GCM) 10K type strain sequencing project: providing services to taxonomists for standard genome sequencing and annotation.</title>
        <authorList>
            <consortium name="The Broad Institute Genomics Platform"/>
            <consortium name="The Broad Institute Genome Sequencing Center for Infectious Disease"/>
            <person name="Wu L."/>
            <person name="Ma J."/>
        </authorList>
    </citation>
    <scope>NUCLEOTIDE SEQUENCE [LARGE SCALE GENOMIC DNA]</scope>
    <source>
        <strain evidence="14">JCM 31921</strain>
    </source>
</reference>
<evidence type="ECO:0000256" key="5">
    <source>
        <dbReference type="ARBA" id="ARBA00022729"/>
    </source>
</evidence>
<keyword evidence="14" id="KW-1185">Reference proteome</keyword>
<evidence type="ECO:0000259" key="11">
    <source>
        <dbReference type="Pfam" id="PF00593"/>
    </source>
</evidence>
<keyword evidence="6 10" id="KW-0798">TonB box</keyword>
<dbReference type="Pfam" id="PF00593">
    <property type="entry name" value="TonB_dep_Rec_b-barrel"/>
    <property type="match status" value="1"/>
</dbReference>
<dbReference type="InterPro" id="IPR012910">
    <property type="entry name" value="Plug_dom"/>
</dbReference>
<evidence type="ECO:0000256" key="4">
    <source>
        <dbReference type="ARBA" id="ARBA00022692"/>
    </source>
</evidence>
<evidence type="ECO:0000256" key="10">
    <source>
        <dbReference type="RuleBase" id="RU003357"/>
    </source>
</evidence>
<proteinExistence type="inferred from homology"/>
<evidence type="ECO:0000256" key="8">
    <source>
        <dbReference type="ARBA" id="ARBA00023170"/>
    </source>
</evidence>
<keyword evidence="7 10" id="KW-0472">Membrane</keyword>